<accession>A0AAD7MYL2</accession>
<feature type="compositionally biased region" description="Basic and acidic residues" evidence="1">
    <location>
        <begin position="23"/>
        <end position="35"/>
    </location>
</feature>
<feature type="compositionally biased region" description="Polar residues" evidence="1">
    <location>
        <begin position="642"/>
        <end position="660"/>
    </location>
</feature>
<proteinExistence type="predicted"/>
<evidence type="ECO:0000256" key="1">
    <source>
        <dbReference type="SAM" id="MobiDB-lite"/>
    </source>
</evidence>
<comment type="caution">
    <text evidence="2">The sequence shown here is derived from an EMBL/GenBank/DDBJ whole genome shotgun (WGS) entry which is preliminary data.</text>
</comment>
<evidence type="ECO:0000313" key="3">
    <source>
        <dbReference type="Proteomes" id="UP001215280"/>
    </source>
</evidence>
<feature type="compositionally biased region" description="Basic and acidic residues" evidence="1">
    <location>
        <begin position="49"/>
        <end position="58"/>
    </location>
</feature>
<protein>
    <submittedName>
        <fullName evidence="2">Uncharacterized protein</fullName>
    </submittedName>
</protein>
<evidence type="ECO:0000313" key="2">
    <source>
        <dbReference type="EMBL" id="KAJ7736532.1"/>
    </source>
</evidence>
<dbReference type="AlphaFoldDB" id="A0AAD7MYL2"/>
<dbReference type="SUPFAM" id="SSF54001">
    <property type="entry name" value="Cysteine proteinases"/>
    <property type="match status" value="1"/>
</dbReference>
<feature type="region of interest" description="Disordered" evidence="1">
    <location>
        <begin position="631"/>
        <end position="660"/>
    </location>
</feature>
<sequence length="800" mass="88888">MSPRAEGQKNNPVKAETGRQLQRHSDRTVTADLERFLTQVESKVNPWESDSHSNHSDDPTSEDTDGNAEPLGVDDPLNRTSSQLSKGRAPATSPLHPGCTSSRHKKHGASPAPPPNRKGPVKISNPPGPKRGHPNSLLPASSSPQKRNDAEEAEDEKMVCATRSDSELSHTESARMSASLRIRPLQMFGGVDELGRWDAGIYQMPEDEGQGFTDIGNAVSSCLGSGVLVLPSYFSRLASELRTVDWQTLASTIIETANAAAVADQTKANAPDAKNKSGHDVLCLNVQADGAVCGFWSSVFCLLLASRVELTDDVVHRLRRMKIRAVKTHLKQIWTSWQIAEQGLEEAALNSLLRNFKVTRDGLLNSCVASRPPWIARAEETLIEPEQVTVAPADQTAVDGLQTKDEQLTMIKEAADTFCLELAAKHHKLVGIAGPIFLDHLYRLSSFDGWFNCVLVNEWATYLDRTSPADVKVVQSGFLDQLRTHTTAMAKDPEKLEEWWLGFLRGTRKALSNDLSSKPVKDWRRSGHAKIFKLIQEWLHRLFLSLNSAIDWTECHINPCPENQPYQVNFFDCGPHTCLLMKFLCYRQTHDIHNLDKFITPPSVQDFRYLFFGYMMKLESVPIEVGEKEEFGDDSDLEEITGPTSEDQLEVSTRPATPGSSSPLTFIAANFTSCCAASSEWTQPLIGSRLEKVVEDFNVWVISTINYVYVGMKIKEVENSGLRVQKGPDLHITASGSIRGDSGRRRFDWKAFWPCAWLGSMAGNQTRARSRHVGAWYDRLIRAGTDIGGAQFLSLPRVLK</sequence>
<feature type="region of interest" description="Disordered" evidence="1">
    <location>
        <begin position="1"/>
        <end position="172"/>
    </location>
</feature>
<dbReference type="EMBL" id="JARJLG010000148">
    <property type="protein sequence ID" value="KAJ7736532.1"/>
    <property type="molecule type" value="Genomic_DNA"/>
</dbReference>
<dbReference type="Proteomes" id="UP001215280">
    <property type="component" value="Unassembled WGS sequence"/>
</dbReference>
<gene>
    <name evidence="2" type="ORF">DFH07DRAFT_779606</name>
</gene>
<dbReference type="Gene3D" id="3.40.395.10">
    <property type="entry name" value="Adenoviral Proteinase, Chain A"/>
    <property type="match status" value="1"/>
</dbReference>
<dbReference type="InterPro" id="IPR038765">
    <property type="entry name" value="Papain-like_cys_pep_sf"/>
</dbReference>
<reference evidence="2" key="1">
    <citation type="submission" date="2023-03" db="EMBL/GenBank/DDBJ databases">
        <title>Massive genome expansion in bonnet fungi (Mycena s.s.) driven by repeated elements and novel gene families across ecological guilds.</title>
        <authorList>
            <consortium name="Lawrence Berkeley National Laboratory"/>
            <person name="Harder C.B."/>
            <person name="Miyauchi S."/>
            <person name="Viragh M."/>
            <person name="Kuo A."/>
            <person name="Thoen E."/>
            <person name="Andreopoulos B."/>
            <person name="Lu D."/>
            <person name="Skrede I."/>
            <person name="Drula E."/>
            <person name="Henrissat B."/>
            <person name="Morin E."/>
            <person name="Kohler A."/>
            <person name="Barry K."/>
            <person name="LaButti K."/>
            <person name="Morin E."/>
            <person name="Salamov A."/>
            <person name="Lipzen A."/>
            <person name="Mereny Z."/>
            <person name="Hegedus B."/>
            <person name="Baldrian P."/>
            <person name="Stursova M."/>
            <person name="Weitz H."/>
            <person name="Taylor A."/>
            <person name="Grigoriev I.V."/>
            <person name="Nagy L.G."/>
            <person name="Martin F."/>
            <person name="Kauserud H."/>
        </authorList>
    </citation>
    <scope>NUCLEOTIDE SEQUENCE</scope>
    <source>
        <strain evidence="2">CBHHK188m</strain>
    </source>
</reference>
<name>A0AAD7MYL2_9AGAR</name>
<keyword evidence="3" id="KW-1185">Reference proteome</keyword>
<organism evidence="2 3">
    <name type="scientific">Mycena maculata</name>
    <dbReference type="NCBI Taxonomy" id="230809"/>
    <lineage>
        <taxon>Eukaryota</taxon>
        <taxon>Fungi</taxon>
        <taxon>Dikarya</taxon>
        <taxon>Basidiomycota</taxon>
        <taxon>Agaricomycotina</taxon>
        <taxon>Agaricomycetes</taxon>
        <taxon>Agaricomycetidae</taxon>
        <taxon>Agaricales</taxon>
        <taxon>Marasmiineae</taxon>
        <taxon>Mycenaceae</taxon>
        <taxon>Mycena</taxon>
    </lineage>
</organism>